<dbReference type="EMBL" id="QRVK01000004">
    <property type="protein sequence ID" value="RGS43776.1"/>
    <property type="molecule type" value="Genomic_DNA"/>
</dbReference>
<reference evidence="3 4" key="1">
    <citation type="submission" date="2018-08" db="EMBL/GenBank/DDBJ databases">
        <title>A genome reference for cultivated species of the human gut microbiota.</title>
        <authorList>
            <person name="Zou Y."/>
            <person name="Xue W."/>
            <person name="Luo G."/>
        </authorList>
    </citation>
    <scope>NUCLEOTIDE SEQUENCE [LARGE SCALE GENOMIC DNA]</scope>
    <source>
        <strain evidence="3 4">AF22-21</strain>
    </source>
</reference>
<feature type="domain" description="FHA" evidence="2">
    <location>
        <begin position="450"/>
        <end position="499"/>
    </location>
</feature>
<proteinExistence type="predicted"/>
<dbReference type="InterPro" id="IPR000253">
    <property type="entry name" value="FHA_dom"/>
</dbReference>
<dbReference type="PROSITE" id="PS50006">
    <property type="entry name" value="FHA_DOMAIN"/>
    <property type="match status" value="1"/>
</dbReference>
<dbReference type="CDD" id="cd00060">
    <property type="entry name" value="FHA"/>
    <property type="match status" value="1"/>
</dbReference>
<dbReference type="InterPro" id="IPR045962">
    <property type="entry name" value="DUF6382"/>
</dbReference>
<dbReference type="Pfam" id="PF00498">
    <property type="entry name" value="FHA"/>
    <property type="match status" value="1"/>
</dbReference>
<dbReference type="InterPro" id="IPR050923">
    <property type="entry name" value="Cell_Proc_Reg/RNA_Proc"/>
</dbReference>
<dbReference type="Proteomes" id="UP000283295">
    <property type="component" value="Unassembled WGS sequence"/>
</dbReference>
<accession>A0A412IUQ1</accession>
<dbReference type="PANTHER" id="PTHR23308">
    <property type="entry name" value="NUCLEAR INHIBITOR OF PROTEIN PHOSPHATASE-1"/>
    <property type="match status" value="1"/>
</dbReference>
<feature type="transmembrane region" description="Helical" evidence="1">
    <location>
        <begin position="255"/>
        <end position="278"/>
    </location>
</feature>
<comment type="caution">
    <text evidence="3">The sequence shown here is derived from an EMBL/GenBank/DDBJ whole genome shotgun (WGS) entry which is preliminary data.</text>
</comment>
<dbReference type="SMART" id="SM00240">
    <property type="entry name" value="FHA"/>
    <property type="match status" value="1"/>
</dbReference>
<evidence type="ECO:0000259" key="2">
    <source>
        <dbReference type="PROSITE" id="PS50006"/>
    </source>
</evidence>
<dbReference type="SUPFAM" id="SSF49879">
    <property type="entry name" value="SMAD/FHA domain"/>
    <property type="match status" value="1"/>
</dbReference>
<sequence>MVNYCQNEGVNSFFVVEAEMDSVNSYEIDMLYNNFVEGIIQPEFRSIDGRMLLYNKINGKKSLKDYMQANFLTAKQTLSVMGAACNAVVEAEEYMLDPDNLMLKPEYIFCSVGLEECRFVYAPGAHMNVKKQVRHLSEEIIRRIDHSDGKLVDFMYGVYETVVMDNFDMEKLREDVCEMQKQVLCREKKAAFGKHGEVSGNSDEYDALKDMLFGDEAAPMNSVVLAGESGTGRENLFLRRKTFECKNLSNLRNRWLLILFVITIAAGLGLAVFQSAVYGHIADVRLLMLAVAVAAIELFLYLEFRRKGDVAVPRSAGVPAGASAGIAAGVSDETVGMPGSPAVMTSEPSGLKMLRRQMCNPDVVEDGSYISEWQNTEKYVHRTADQNPMNPHVNLSEGTQILREPDDTADDTTLLAADVHEENRTAHISVELTGRQSGEKLEIHMAGGEQTVGRDGSADVVINDRSISRRHAVIGEKNGRIYVKDLSSTNGTYVNEICMCKDRYWPLSGGDVLRIGGVEYTVQILLI</sequence>
<protein>
    <submittedName>
        <fullName evidence="3">FHA domain-containing protein</fullName>
    </submittedName>
</protein>
<dbReference type="InterPro" id="IPR008984">
    <property type="entry name" value="SMAD_FHA_dom_sf"/>
</dbReference>
<feature type="transmembrane region" description="Helical" evidence="1">
    <location>
        <begin position="284"/>
        <end position="304"/>
    </location>
</feature>
<keyword evidence="1" id="KW-0472">Membrane</keyword>
<gene>
    <name evidence="3" type="ORF">DWX94_03025</name>
</gene>
<evidence type="ECO:0000313" key="4">
    <source>
        <dbReference type="Proteomes" id="UP000283295"/>
    </source>
</evidence>
<keyword evidence="1" id="KW-0812">Transmembrane</keyword>
<keyword evidence="1" id="KW-1133">Transmembrane helix</keyword>
<dbReference type="AlphaFoldDB" id="A0A412IUQ1"/>
<evidence type="ECO:0000256" key="1">
    <source>
        <dbReference type="SAM" id="Phobius"/>
    </source>
</evidence>
<dbReference type="Gene3D" id="2.60.200.20">
    <property type="match status" value="1"/>
</dbReference>
<evidence type="ECO:0000313" key="3">
    <source>
        <dbReference type="EMBL" id="RGS43776.1"/>
    </source>
</evidence>
<dbReference type="OrthoDB" id="9783862at2"/>
<dbReference type="Pfam" id="PF19909">
    <property type="entry name" value="DUF6382"/>
    <property type="match status" value="1"/>
</dbReference>
<name>A0A412IUQ1_9FIRM</name>
<organism evidence="3 4">
    <name type="scientific">Coprococcus eutactus</name>
    <dbReference type="NCBI Taxonomy" id="33043"/>
    <lineage>
        <taxon>Bacteria</taxon>
        <taxon>Bacillati</taxon>
        <taxon>Bacillota</taxon>
        <taxon>Clostridia</taxon>
        <taxon>Lachnospirales</taxon>
        <taxon>Lachnospiraceae</taxon>
        <taxon>Coprococcus</taxon>
    </lineage>
</organism>